<dbReference type="EMBL" id="JBBMFM010000127">
    <property type="protein sequence ID" value="MEQ2427795.1"/>
    <property type="molecule type" value="Genomic_DNA"/>
</dbReference>
<dbReference type="RefSeq" id="WP_349118600.1">
    <property type="nucleotide sequence ID" value="NZ_JBBMFM010000127.1"/>
</dbReference>
<name>A0ABV1DBP0_9FIRM</name>
<reference evidence="1 2" key="1">
    <citation type="submission" date="2024-03" db="EMBL/GenBank/DDBJ databases">
        <title>Human intestinal bacterial collection.</title>
        <authorList>
            <person name="Pauvert C."/>
            <person name="Hitch T.C.A."/>
            <person name="Clavel T."/>
        </authorList>
    </citation>
    <scope>NUCLEOTIDE SEQUENCE [LARGE SCALE GENOMIC DNA]</scope>
    <source>
        <strain evidence="1 2">CLA-SR-H021</strain>
    </source>
</reference>
<dbReference type="Proteomes" id="UP001454086">
    <property type="component" value="Unassembled WGS sequence"/>
</dbReference>
<gene>
    <name evidence="1" type="ORF">WMQ36_22795</name>
</gene>
<accession>A0ABV1DBP0</accession>
<evidence type="ECO:0000313" key="2">
    <source>
        <dbReference type="Proteomes" id="UP001454086"/>
    </source>
</evidence>
<organism evidence="1 2">
    <name type="scientific">Enterocloster hominis</name>
    <name type="common">ex Hitch et al. 2024</name>
    <dbReference type="NCBI Taxonomy" id="1917870"/>
    <lineage>
        <taxon>Bacteria</taxon>
        <taxon>Bacillati</taxon>
        <taxon>Bacillota</taxon>
        <taxon>Clostridia</taxon>
        <taxon>Lachnospirales</taxon>
        <taxon>Lachnospiraceae</taxon>
        <taxon>Enterocloster</taxon>
    </lineage>
</organism>
<proteinExistence type="predicted"/>
<evidence type="ECO:0008006" key="3">
    <source>
        <dbReference type="Google" id="ProtNLM"/>
    </source>
</evidence>
<sequence>MEKIKRSLFKRRHDPAGRCRVTGIAGAGRGTGVTHLCILMANYLASSLQRRTAVLDWSGHGDLMSMACASGRNNEKNADAAVYGFRILGVTYYTQGSPGALARCMEGDFEDIIIDFGEMRPSIRDEWLRSTVKIITASLSEWKLEAFMELLTGEEECGAGWIYTAAFGSEDTRKEIERQFSIPLRRVPLSVDAFSVDYRTMKWFEGIL</sequence>
<comment type="caution">
    <text evidence="1">The sequence shown here is derived from an EMBL/GenBank/DDBJ whole genome shotgun (WGS) entry which is preliminary data.</text>
</comment>
<evidence type="ECO:0000313" key="1">
    <source>
        <dbReference type="EMBL" id="MEQ2427795.1"/>
    </source>
</evidence>
<protein>
    <recommendedName>
        <fullName evidence="3">CobQ/CobB/MinD/ParA nucleotide binding domain-containing protein</fullName>
    </recommendedName>
</protein>
<keyword evidence="2" id="KW-1185">Reference proteome</keyword>